<accession>A0A9P9IRV0</accession>
<organism evidence="3 4">
    <name type="scientific">Dendryphion nanum</name>
    <dbReference type="NCBI Taxonomy" id="256645"/>
    <lineage>
        <taxon>Eukaryota</taxon>
        <taxon>Fungi</taxon>
        <taxon>Dikarya</taxon>
        <taxon>Ascomycota</taxon>
        <taxon>Pezizomycotina</taxon>
        <taxon>Dothideomycetes</taxon>
        <taxon>Pleosporomycetidae</taxon>
        <taxon>Pleosporales</taxon>
        <taxon>Torulaceae</taxon>
        <taxon>Dendryphion</taxon>
    </lineage>
</organism>
<evidence type="ECO:0000256" key="2">
    <source>
        <dbReference type="SAM" id="Phobius"/>
    </source>
</evidence>
<keyword evidence="2" id="KW-0472">Membrane</keyword>
<keyword evidence="2" id="KW-0812">Transmembrane</keyword>
<gene>
    <name evidence="3" type="ORF">B0J11DRAFT_245334</name>
</gene>
<feature type="compositionally biased region" description="Basic and acidic residues" evidence="1">
    <location>
        <begin position="71"/>
        <end position="81"/>
    </location>
</feature>
<dbReference type="EMBL" id="JAGMWT010000004">
    <property type="protein sequence ID" value="KAH7130156.1"/>
    <property type="molecule type" value="Genomic_DNA"/>
</dbReference>
<name>A0A9P9IRV0_9PLEO</name>
<evidence type="ECO:0000256" key="1">
    <source>
        <dbReference type="SAM" id="MobiDB-lite"/>
    </source>
</evidence>
<feature type="compositionally biased region" description="Low complexity" evidence="1">
    <location>
        <begin position="155"/>
        <end position="165"/>
    </location>
</feature>
<keyword evidence="2" id="KW-1133">Transmembrane helix</keyword>
<feature type="region of interest" description="Disordered" evidence="1">
    <location>
        <begin position="71"/>
        <end position="190"/>
    </location>
</feature>
<evidence type="ECO:0000313" key="4">
    <source>
        <dbReference type="Proteomes" id="UP000700596"/>
    </source>
</evidence>
<comment type="caution">
    <text evidence="3">The sequence shown here is derived from an EMBL/GenBank/DDBJ whole genome shotgun (WGS) entry which is preliminary data.</text>
</comment>
<proteinExistence type="predicted"/>
<protein>
    <submittedName>
        <fullName evidence="3">Uncharacterized protein</fullName>
    </submittedName>
</protein>
<reference evidence="3" key="1">
    <citation type="journal article" date="2021" name="Nat. Commun.">
        <title>Genetic determinants of endophytism in the Arabidopsis root mycobiome.</title>
        <authorList>
            <person name="Mesny F."/>
            <person name="Miyauchi S."/>
            <person name="Thiergart T."/>
            <person name="Pickel B."/>
            <person name="Atanasova L."/>
            <person name="Karlsson M."/>
            <person name="Huettel B."/>
            <person name="Barry K.W."/>
            <person name="Haridas S."/>
            <person name="Chen C."/>
            <person name="Bauer D."/>
            <person name="Andreopoulos W."/>
            <person name="Pangilinan J."/>
            <person name="LaButti K."/>
            <person name="Riley R."/>
            <person name="Lipzen A."/>
            <person name="Clum A."/>
            <person name="Drula E."/>
            <person name="Henrissat B."/>
            <person name="Kohler A."/>
            <person name="Grigoriev I.V."/>
            <person name="Martin F.M."/>
            <person name="Hacquard S."/>
        </authorList>
    </citation>
    <scope>NUCLEOTIDE SEQUENCE</scope>
    <source>
        <strain evidence="3">MPI-CAGE-CH-0243</strain>
    </source>
</reference>
<dbReference type="Proteomes" id="UP000700596">
    <property type="component" value="Unassembled WGS sequence"/>
</dbReference>
<feature type="transmembrane region" description="Helical" evidence="2">
    <location>
        <begin position="40"/>
        <end position="58"/>
    </location>
</feature>
<feature type="compositionally biased region" description="Polar residues" evidence="1">
    <location>
        <begin position="126"/>
        <end position="135"/>
    </location>
</feature>
<keyword evidence="4" id="KW-1185">Reference proteome</keyword>
<evidence type="ECO:0000313" key="3">
    <source>
        <dbReference type="EMBL" id="KAH7130156.1"/>
    </source>
</evidence>
<dbReference type="AlphaFoldDB" id="A0A9P9IRV0"/>
<sequence>MSYALYRVEIQCDSPEWPNRTSTTRSCPCSYTYPSRDMCHILSLFSHLLSLFPILPFIHPFPISLASRIPQEKTETKRANERTISSVLYTDRPPKRRSQNGPLHPPPRLSVPPFLSTPYATPSHPIPSTTLTSLPSHRHLHTPNPLIAPSPHLPHLPALHPARAPRAPPPDLPHGPATAARPPAPTHGIGDSMAAWNALCDV</sequence>